<evidence type="ECO:0000313" key="6">
    <source>
        <dbReference type="EMBL" id="KAF0307845.1"/>
    </source>
</evidence>
<feature type="compositionally biased region" description="Basic and acidic residues" evidence="4">
    <location>
        <begin position="171"/>
        <end position="188"/>
    </location>
</feature>
<keyword evidence="2" id="KW-1015">Disulfide bond</keyword>
<name>A0A6A4WLU3_AMPAM</name>
<feature type="compositionally biased region" description="Basic residues" evidence="4">
    <location>
        <begin position="156"/>
        <end position="170"/>
    </location>
</feature>
<dbReference type="PANTHER" id="PTHR12231">
    <property type="entry name" value="CTX-RELATED TYPE I TRANSMEMBRANE PROTEIN"/>
    <property type="match status" value="1"/>
</dbReference>
<dbReference type="EMBL" id="VIIS01000537">
    <property type="protein sequence ID" value="KAF0307845.1"/>
    <property type="molecule type" value="Genomic_DNA"/>
</dbReference>
<keyword evidence="1" id="KW-0677">Repeat</keyword>
<reference evidence="6 7" key="1">
    <citation type="submission" date="2019-07" db="EMBL/GenBank/DDBJ databases">
        <title>Draft genome assembly of a fouling barnacle, Amphibalanus amphitrite (Darwin, 1854): The first reference genome for Thecostraca.</title>
        <authorList>
            <person name="Kim W."/>
        </authorList>
    </citation>
    <scope>NUCLEOTIDE SEQUENCE [LARGE SCALE GENOMIC DNA]</scope>
    <source>
        <strain evidence="6">SNU_AA5</strain>
        <tissue evidence="6">Soma without cirri and trophi</tissue>
    </source>
</reference>
<evidence type="ECO:0000256" key="3">
    <source>
        <dbReference type="ARBA" id="ARBA00023319"/>
    </source>
</evidence>
<dbReference type="GO" id="GO:0043005">
    <property type="term" value="C:neuron projection"/>
    <property type="evidence" value="ECO:0007669"/>
    <property type="project" value="TreeGrafter"/>
</dbReference>
<dbReference type="Proteomes" id="UP000440578">
    <property type="component" value="Unassembled WGS sequence"/>
</dbReference>
<dbReference type="SUPFAM" id="SSF48726">
    <property type="entry name" value="Immunoglobulin"/>
    <property type="match status" value="2"/>
</dbReference>
<evidence type="ECO:0000256" key="1">
    <source>
        <dbReference type="ARBA" id="ARBA00022737"/>
    </source>
</evidence>
<accession>A0A6A4WLU3</accession>
<dbReference type="OrthoDB" id="10012075at2759"/>
<dbReference type="PROSITE" id="PS50835">
    <property type="entry name" value="IG_LIKE"/>
    <property type="match status" value="1"/>
</dbReference>
<organism evidence="6 7">
    <name type="scientific">Amphibalanus amphitrite</name>
    <name type="common">Striped barnacle</name>
    <name type="synonym">Balanus amphitrite</name>
    <dbReference type="NCBI Taxonomy" id="1232801"/>
    <lineage>
        <taxon>Eukaryota</taxon>
        <taxon>Metazoa</taxon>
        <taxon>Ecdysozoa</taxon>
        <taxon>Arthropoda</taxon>
        <taxon>Crustacea</taxon>
        <taxon>Multicrustacea</taxon>
        <taxon>Cirripedia</taxon>
        <taxon>Thoracica</taxon>
        <taxon>Thoracicalcarea</taxon>
        <taxon>Balanomorpha</taxon>
        <taxon>Balanoidea</taxon>
        <taxon>Balanidae</taxon>
        <taxon>Amphibalaninae</taxon>
        <taxon>Amphibalanus</taxon>
    </lineage>
</organism>
<dbReference type="InterPro" id="IPR036179">
    <property type="entry name" value="Ig-like_dom_sf"/>
</dbReference>
<dbReference type="InterPro" id="IPR013783">
    <property type="entry name" value="Ig-like_fold"/>
</dbReference>
<dbReference type="CDD" id="cd00096">
    <property type="entry name" value="Ig"/>
    <property type="match status" value="1"/>
</dbReference>
<keyword evidence="3" id="KW-0393">Immunoglobulin domain</keyword>
<dbReference type="Pfam" id="PF13927">
    <property type="entry name" value="Ig_3"/>
    <property type="match status" value="1"/>
</dbReference>
<keyword evidence="7" id="KW-1185">Reference proteome</keyword>
<dbReference type="InterPro" id="IPR007110">
    <property type="entry name" value="Ig-like_dom"/>
</dbReference>
<dbReference type="Gene3D" id="2.60.40.10">
    <property type="entry name" value="Immunoglobulins"/>
    <property type="match status" value="2"/>
</dbReference>
<proteinExistence type="predicted"/>
<evidence type="ECO:0000313" key="7">
    <source>
        <dbReference type="Proteomes" id="UP000440578"/>
    </source>
</evidence>
<evidence type="ECO:0000256" key="2">
    <source>
        <dbReference type="ARBA" id="ARBA00023157"/>
    </source>
</evidence>
<gene>
    <name evidence="6" type="primary">Iglon5</name>
    <name evidence="6" type="ORF">FJT64_020859</name>
</gene>
<dbReference type="PANTHER" id="PTHR12231:SF247">
    <property type="entry name" value="DPR-INTERACTING PROTEIN DELTA, ISOFORM D"/>
    <property type="match status" value="1"/>
</dbReference>
<dbReference type="InterPro" id="IPR051170">
    <property type="entry name" value="Neural/epithelial_adhesion"/>
</dbReference>
<comment type="caution">
    <text evidence="6">The sequence shown here is derived from an EMBL/GenBank/DDBJ whole genome shotgun (WGS) entry which is preliminary data.</text>
</comment>
<protein>
    <submittedName>
        <fullName evidence="6">IgLON family member 5</fullName>
    </submittedName>
</protein>
<sequence length="209" mass="23874">MSASSNVLFLWVLLVQNDLQHQITLLTILLIPVQVAWIHLERQMILTIHDKVITSIPRFKLVQDDPNTWVLHISQVQRSDGGLYMCQVNTAPLMSQIGSLKVFEPPKIIDENSTKSEVSVKSRENVTLTCAATGVPEPTIQWVREDGRPLRAAVVHRGRHSHRGRHRQHGRHDQYSRHDQYGRREQYGQREQFSRGGESGESVRLSGYG</sequence>
<dbReference type="AlphaFoldDB" id="A0A6A4WLU3"/>
<evidence type="ECO:0000256" key="4">
    <source>
        <dbReference type="SAM" id="MobiDB-lite"/>
    </source>
</evidence>
<feature type="domain" description="Ig-like" evidence="5">
    <location>
        <begin position="106"/>
        <end position="145"/>
    </location>
</feature>
<feature type="region of interest" description="Disordered" evidence="4">
    <location>
        <begin position="156"/>
        <end position="209"/>
    </location>
</feature>
<evidence type="ECO:0000259" key="5">
    <source>
        <dbReference type="PROSITE" id="PS50835"/>
    </source>
</evidence>